<evidence type="ECO:0000259" key="1">
    <source>
        <dbReference type="Pfam" id="PF00561"/>
    </source>
</evidence>
<name>A0AAV4ZX23_9AGAM</name>
<sequence length="330" mass="38415">MDKCELKQFQISRGFTYCYYRYSDPNRTKPTLLFLHGFPSTKEDWVHQIEHFVPKGFSIIAVDTLGYGGTSKPTEVIAYRVTDMAKDITEILDFENERKVIVIAHDWGSGISARMIDNHRDYLIAAVFLNVGYIPQPSGFNWEQAMKYTDLSFGYSTFGYWEFFGNVRDAHIITEKNIDSFYSLGFPNDPELWRTDLCPRGKAQEWIEGNKQAPRAAYWDEETMRAHQRRLLSSGGLEAPFLYYRVYFTGVNNRPNPPSPEEMTFSTPTLLIPCSKDYVALKELQIQRTRSFAQNLIVEEFDCGHWIMFEKPELLNERLAHFLDNLKLVE</sequence>
<dbReference type="InterPro" id="IPR050266">
    <property type="entry name" value="AB_hydrolase_sf"/>
</dbReference>
<dbReference type="InterPro" id="IPR029058">
    <property type="entry name" value="AB_hydrolase_fold"/>
</dbReference>
<evidence type="ECO:0000313" key="2">
    <source>
        <dbReference type="EMBL" id="GJJ06556.1"/>
    </source>
</evidence>
<organism evidence="2 3">
    <name type="scientific">Clathrus columnatus</name>
    <dbReference type="NCBI Taxonomy" id="1419009"/>
    <lineage>
        <taxon>Eukaryota</taxon>
        <taxon>Fungi</taxon>
        <taxon>Dikarya</taxon>
        <taxon>Basidiomycota</taxon>
        <taxon>Agaricomycotina</taxon>
        <taxon>Agaricomycetes</taxon>
        <taxon>Phallomycetidae</taxon>
        <taxon>Phallales</taxon>
        <taxon>Clathraceae</taxon>
        <taxon>Clathrus</taxon>
    </lineage>
</organism>
<evidence type="ECO:0000313" key="3">
    <source>
        <dbReference type="Proteomes" id="UP001050691"/>
    </source>
</evidence>
<dbReference type="SUPFAM" id="SSF53474">
    <property type="entry name" value="alpha/beta-Hydrolases"/>
    <property type="match status" value="1"/>
</dbReference>
<dbReference type="GO" id="GO:0016020">
    <property type="term" value="C:membrane"/>
    <property type="evidence" value="ECO:0007669"/>
    <property type="project" value="TreeGrafter"/>
</dbReference>
<dbReference type="PRINTS" id="PR00412">
    <property type="entry name" value="EPOXHYDRLASE"/>
</dbReference>
<dbReference type="Gene3D" id="3.40.50.1820">
    <property type="entry name" value="alpha/beta hydrolase"/>
    <property type="match status" value="1"/>
</dbReference>
<dbReference type="PANTHER" id="PTHR43798:SF33">
    <property type="entry name" value="HYDROLASE, PUTATIVE (AFU_ORTHOLOGUE AFUA_2G14860)-RELATED"/>
    <property type="match status" value="1"/>
</dbReference>
<proteinExistence type="predicted"/>
<keyword evidence="3" id="KW-1185">Reference proteome</keyword>
<dbReference type="GO" id="GO:0046464">
    <property type="term" value="P:acylglycerol catabolic process"/>
    <property type="evidence" value="ECO:0007669"/>
    <property type="project" value="TreeGrafter"/>
</dbReference>
<dbReference type="InterPro" id="IPR000073">
    <property type="entry name" value="AB_hydrolase_1"/>
</dbReference>
<dbReference type="PANTHER" id="PTHR43798">
    <property type="entry name" value="MONOACYLGLYCEROL LIPASE"/>
    <property type="match status" value="1"/>
</dbReference>
<comment type="caution">
    <text evidence="2">The sequence shown here is derived from an EMBL/GenBank/DDBJ whole genome shotgun (WGS) entry which is preliminary data.</text>
</comment>
<dbReference type="Pfam" id="PF00561">
    <property type="entry name" value="Abhydrolase_1"/>
    <property type="match status" value="1"/>
</dbReference>
<dbReference type="Proteomes" id="UP001050691">
    <property type="component" value="Unassembled WGS sequence"/>
</dbReference>
<dbReference type="InterPro" id="IPR000639">
    <property type="entry name" value="Epox_hydrolase-like"/>
</dbReference>
<feature type="domain" description="AB hydrolase-1" evidence="1">
    <location>
        <begin position="30"/>
        <end position="312"/>
    </location>
</feature>
<protein>
    <recommendedName>
        <fullName evidence="1">AB hydrolase-1 domain-containing protein</fullName>
    </recommendedName>
</protein>
<dbReference type="GO" id="GO:0047372">
    <property type="term" value="F:monoacylglycerol lipase activity"/>
    <property type="evidence" value="ECO:0007669"/>
    <property type="project" value="TreeGrafter"/>
</dbReference>
<accession>A0AAV4ZX23</accession>
<reference evidence="2" key="1">
    <citation type="submission" date="2021-10" db="EMBL/GenBank/DDBJ databases">
        <title>De novo Genome Assembly of Clathrus columnatus (Basidiomycota, Fungi) Using Illumina and Nanopore Sequence Data.</title>
        <authorList>
            <person name="Ogiso-Tanaka E."/>
            <person name="Itagaki H."/>
            <person name="Hosoya T."/>
            <person name="Hosaka K."/>
        </authorList>
    </citation>
    <scope>NUCLEOTIDE SEQUENCE</scope>
    <source>
        <strain evidence="2">MO-923</strain>
    </source>
</reference>
<dbReference type="AlphaFoldDB" id="A0AAV4ZX23"/>
<gene>
    <name evidence="2" type="ORF">Clacol_000748</name>
</gene>
<dbReference type="EMBL" id="BPWL01000001">
    <property type="protein sequence ID" value="GJJ06556.1"/>
    <property type="molecule type" value="Genomic_DNA"/>
</dbReference>